<dbReference type="EMBL" id="JAENIJ010000007">
    <property type="protein sequence ID" value="MBK1882017.1"/>
    <property type="molecule type" value="Genomic_DNA"/>
</dbReference>
<keyword evidence="2" id="KW-1185">Reference proteome</keyword>
<proteinExistence type="predicted"/>
<accession>A0A934S483</accession>
<dbReference type="RefSeq" id="WP_200268742.1">
    <property type="nucleotide sequence ID" value="NZ_JAENIJ010000007.1"/>
</dbReference>
<dbReference type="Proteomes" id="UP000603141">
    <property type="component" value="Unassembled WGS sequence"/>
</dbReference>
<protein>
    <submittedName>
        <fullName evidence="1">Uncharacterized protein</fullName>
    </submittedName>
</protein>
<dbReference type="AlphaFoldDB" id="A0A934S483"/>
<sequence>MNVKPTKTIFHFLVASGIAFSTGELKGQEKTQQDTSISVHKKATELDGVRTDFREATIRSTKPGYVHLWHYVGDKPLVAPLVADEDGKGYHKTISYWAQDLNGGVFNYQISPEGEETPLSVKVELWNHRHLSYSEFVENIDATEDPSGEVLRGIPLDLVPMQEGALLLAITDEPDLTQNAPFMLKIWRPTYGEQLPAELVSQPVQIGYLITTPGEENQKVNPPTGQKLGRISQRSGKLIAHLNYQLGSHSVYDGELTLEQPFQFNIFASFGAIYPVVGVLTTERDSMPFLIDQMKSDLAGTKWEKHLTGATNE</sequence>
<evidence type="ECO:0000313" key="2">
    <source>
        <dbReference type="Proteomes" id="UP000603141"/>
    </source>
</evidence>
<reference evidence="1" key="1">
    <citation type="submission" date="2021-01" db="EMBL/GenBank/DDBJ databases">
        <title>Modified the classification status of verrucomicrobia.</title>
        <authorList>
            <person name="Feng X."/>
        </authorList>
    </citation>
    <scope>NUCLEOTIDE SEQUENCE</scope>
    <source>
        <strain evidence="1">KCTC 22041</strain>
    </source>
</reference>
<organism evidence="1 2">
    <name type="scientific">Luteolibacter pohnpeiensis</name>
    <dbReference type="NCBI Taxonomy" id="454153"/>
    <lineage>
        <taxon>Bacteria</taxon>
        <taxon>Pseudomonadati</taxon>
        <taxon>Verrucomicrobiota</taxon>
        <taxon>Verrucomicrobiia</taxon>
        <taxon>Verrucomicrobiales</taxon>
        <taxon>Verrucomicrobiaceae</taxon>
        <taxon>Luteolibacter</taxon>
    </lineage>
</organism>
<gene>
    <name evidence="1" type="ORF">JIN85_06295</name>
</gene>
<name>A0A934S483_9BACT</name>
<comment type="caution">
    <text evidence="1">The sequence shown here is derived from an EMBL/GenBank/DDBJ whole genome shotgun (WGS) entry which is preliminary data.</text>
</comment>
<evidence type="ECO:0000313" key="1">
    <source>
        <dbReference type="EMBL" id="MBK1882017.1"/>
    </source>
</evidence>